<sequence length="136" mass="15679">MRKTLTAALIVLTLPALAMAMPEGGHHRGGDFGPRFDKELDLSREQNRTVRQAMAEGMKSRHEITQRYLEKLSAADKKAMEDELKAARDKQQSAIRAVLTPEQQKAFDERQKQMQERRAERLEFEAWKAEKDKKAQ</sequence>
<gene>
    <name evidence="3" type="ORF">WG219_07690</name>
</gene>
<reference evidence="3 4" key="1">
    <citation type="submission" date="2024-03" db="EMBL/GenBank/DDBJ databases">
        <title>Complete genome of BD2.</title>
        <authorList>
            <person name="Cao G."/>
        </authorList>
    </citation>
    <scope>NUCLEOTIDE SEQUENCE [LARGE SCALE GENOMIC DNA]</scope>
    <source>
        <strain evidence="3 4">BD2</strain>
    </source>
</reference>
<accession>A0ABZ2RLM7</accession>
<feature type="chain" id="PRO_5045231196" evidence="2">
    <location>
        <begin position="21"/>
        <end position="136"/>
    </location>
</feature>
<keyword evidence="2" id="KW-0732">Signal</keyword>
<proteinExistence type="predicted"/>
<evidence type="ECO:0000256" key="2">
    <source>
        <dbReference type="SAM" id="SignalP"/>
    </source>
</evidence>
<organism evidence="3 4">
    <name type="scientific">Ectopseudomonas mendocina</name>
    <name type="common">Pseudomonas mendocina</name>
    <dbReference type="NCBI Taxonomy" id="300"/>
    <lineage>
        <taxon>Bacteria</taxon>
        <taxon>Pseudomonadati</taxon>
        <taxon>Pseudomonadota</taxon>
        <taxon>Gammaproteobacteria</taxon>
        <taxon>Pseudomonadales</taxon>
        <taxon>Pseudomonadaceae</taxon>
        <taxon>Ectopseudomonas</taxon>
    </lineage>
</organism>
<feature type="region of interest" description="Disordered" evidence="1">
    <location>
        <begin position="96"/>
        <end position="136"/>
    </location>
</feature>
<dbReference type="EMBL" id="CP148074">
    <property type="protein sequence ID" value="WXL27325.1"/>
    <property type="molecule type" value="Genomic_DNA"/>
</dbReference>
<evidence type="ECO:0000313" key="4">
    <source>
        <dbReference type="Proteomes" id="UP001476583"/>
    </source>
</evidence>
<name>A0ABZ2RLM7_ECTME</name>
<protein>
    <submittedName>
        <fullName evidence="3">LTXXQ domain protein</fullName>
    </submittedName>
</protein>
<feature type="signal peptide" evidence="2">
    <location>
        <begin position="1"/>
        <end position="20"/>
    </location>
</feature>
<feature type="compositionally biased region" description="Basic and acidic residues" evidence="1">
    <location>
        <begin position="105"/>
        <end position="136"/>
    </location>
</feature>
<evidence type="ECO:0000256" key="1">
    <source>
        <dbReference type="SAM" id="MobiDB-lite"/>
    </source>
</evidence>
<evidence type="ECO:0000313" key="3">
    <source>
        <dbReference type="EMBL" id="WXL27325.1"/>
    </source>
</evidence>
<keyword evidence="4" id="KW-1185">Reference proteome</keyword>
<dbReference type="Gene3D" id="1.20.120.1490">
    <property type="match status" value="1"/>
</dbReference>
<dbReference type="Proteomes" id="UP001476583">
    <property type="component" value="Chromosome"/>
</dbReference>